<protein>
    <submittedName>
        <fullName evidence="6">Alpha/beta hydrolase</fullName>
    </submittedName>
</protein>
<reference evidence="6 7" key="1">
    <citation type="journal article" date="2014" name="Int. J. Syst. Evol. Microbiol.">
        <title>Complete genome sequence of Corynebacterium casei LMG S-19264T (=DSM 44701T), isolated from a smear-ripened cheese.</title>
        <authorList>
            <consortium name="US DOE Joint Genome Institute (JGI-PGF)"/>
            <person name="Walter F."/>
            <person name="Albersmeier A."/>
            <person name="Kalinowski J."/>
            <person name="Ruckert C."/>
        </authorList>
    </citation>
    <scope>NUCLEOTIDE SEQUENCE [LARGE SCALE GENOMIC DNA]</scope>
    <source>
        <strain evidence="6 7">NBRC 112289</strain>
    </source>
</reference>
<dbReference type="GO" id="GO:0016787">
    <property type="term" value="F:hydrolase activity"/>
    <property type="evidence" value="ECO:0007669"/>
    <property type="project" value="UniProtKB-KW"/>
</dbReference>
<keyword evidence="2 4" id="KW-0732">Signal</keyword>
<dbReference type="EMBL" id="BSUL01000001">
    <property type="protein sequence ID" value="GMA28866.1"/>
    <property type="molecule type" value="Genomic_DNA"/>
</dbReference>
<evidence type="ECO:0000259" key="5">
    <source>
        <dbReference type="Pfam" id="PF00561"/>
    </source>
</evidence>
<dbReference type="PANTHER" id="PTHR43248">
    <property type="entry name" value="2-SUCCINYL-6-HYDROXY-2,4-CYCLOHEXADIENE-1-CARBOXYLATE SYNTHASE"/>
    <property type="match status" value="1"/>
</dbReference>
<evidence type="ECO:0000313" key="7">
    <source>
        <dbReference type="Proteomes" id="UP001157160"/>
    </source>
</evidence>
<proteinExistence type="inferred from homology"/>
<evidence type="ECO:0000256" key="2">
    <source>
        <dbReference type="ARBA" id="ARBA00022729"/>
    </source>
</evidence>
<name>A0AA37UQ10_9MICO</name>
<evidence type="ECO:0000256" key="4">
    <source>
        <dbReference type="SAM" id="SignalP"/>
    </source>
</evidence>
<feature type="chain" id="PRO_5041281858" evidence="4">
    <location>
        <begin position="30"/>
        <end position="526"/>
    </location>
</feature>
<comment type="caution">
    <text evidence="6">The sequence shown here is derived from an EMBL/GenBank/DDBJ whole genome shotgun (WGS) entry which is preliminary data.</text>
</comment>
<comment type="similarity">
    <text evidence="1">Belongs to the peptidase S33 family.</text>
</comment>
<dbReference type="PANTHER" id="PTHR43248:SF29">
    <property type="entry name" value="TRIPEPTIDYL AMINOPEPTIDASE"/>
    <property type="match status" value="1"/>
</dbReference>
<keyword evidence="7" id="KW-1185">Reference proteome</keyword>
<evidence type="ECO:0000256" key="3">
    <source>
        <dbReference type="ARBA" id="ARBA00022801"/>
    </source>
</evidence>
<dbReference type="InterPro" id="IPR051601">
    <property type="entry name" value="Serine_prot/Carboxylest_S33"/>
</dbReference>
<dbReference type="Pfam" id="PF00561">
    <property type="entry name" value="Abhydrolase_1"/>
    <property type="match status" value="1"/>
</dbReference>
<dbReference type="InterPro" id="IPR029058">
    <property type="entry name" value="AB_hydrolase_fold"/>
</dbReference>
<dbReference type="Proteomes" id="UP001157160">
    <property type="component" value="Unassembled WGS sequence"/>
</dbReference>
<keyword evidence="3 6" id="KW-0378">Hydrolase</keyword>
<dbReference type="PROSITE" id="PS51257">
    <property type="entry name" value="PROKAR_LIPOPROTEIN"/>
    <property type="match status" value="1"/>
</dbReference>
<feature type="domain" description="AB hydrolase-1" evidence="5">
    <location>
        <begin position="109"/>
        <end position="494"/>
    </location>
</feature>
<evidence type="ECO:0000256" key="1">
    <source>
        <dbReference type="ARBA" id="ARBA00010088"/>
    </source>
</evidence>
<evidence type="ECO:0000313" key="6">
    <source>
        <dbReference type="EMBL" id="GMA28866.1"/>
    </source>
</evidence>
<feature type="signal peptide" evidence="4">
    <location>
        <begin position="1"/>
        <end position="29"/>
    </location>
</feature>
<dbReference type="SUPFAM" id="SSF53474">
    <property type="entry name" value="alpha/beta-Hydrolases"/>
    <property type="match status" value="1"/>
</dbReference>
<dbReference type="RefSeq" id="WP_284232445.1">
    <property type="nucleotide sequence ID" value="NZ_BSUL01000001.1"/>
</dbReference>
<accession>A0AA37UQ10</accession>
<dbReference type="Gene3D" id="3.40.50.1820">
    <property type="entry name" value="alpha/beta hydrolase"/>
    <property type="match status" value="1"/>
</dbReference>
<dbReference type="AlphaFoldDB" id="A0AA37UQ10"/>
<gene>
    <name evidence="6" type="ORF">GCM10025874_21190</name>
</gene>
<organism evidence="6 7">
    <name type="scientific">Arenivirga flava</name>
    <dbReference type="NCBI Taxonomy" id="1930060"/>
    <lineage>
        <taxon>Bacteria</taxon>
        <taxon>Bacillati</taxon>
        <taxon>Actinomycetota</taxon>
        <taxon>Actinomycetes</taxon>
        <taxon>Micrococcales</taxon>
        <taxon>Microbacteriaceae</taxon>
        <taxon>Arenivirga</taxon>
    </lineage>
</organism>
<dbReference type="InterPro" id="IPR000073">
    <property type="entry name" value="AB_hydrolase_1"/>
</dbReference>
<sequence length="526" mass="55489">MDKTTKRWAGVLAAAAAAMLAACSTPAPKPSNTPNDDALASYYQQDLEFGPCDDFALTDAERATYEMAAAIIECGRLDVPVDYDRPEAESASIAVLRVPAQGSERIGSLVLNPGGPGQGGASYATLVAGILAQSESPVLQHFDIVGFDPRGVGASTPAIDCFTDEQRDADDDLTMPTLLPSGNDWTDESAQEFADACAERSGGDAMLANLGTRDVARDMDVLRAALGDEQLTYAGWSYGTRLGAVYAEMFPENVRAMALDGVMNPIQNTFDRSVDQARGFQSSFDKMAKWCAEETDACPLGTDPTVASAAFQQILVPLKDAPVPAGDGRTLDYDGALLGTVAALYSSINFPTLVNGLTEIQQGRGDVLLTLRNTFSQRNPDGSYNGFLEALMAINCIDEDRHDAQRETQLREAVAEVAPAFDDGDVVSATSPCAAWPGSSELGFPYADEVDTDSLADLLIVSVTGDPATPHDGAIQLAEQLASPLLTVNGEQHGAMFVGGSACVDEIVSDYLVDLTPPPSDANCSL</sequence>